<proteinExistence type="predicted"/>
<protein>
    <recommendedName>
        <fullName evidence="3">FAD-binding domain-containing protein</fullName>
    </recommendedName>
</protein>
<accession>A0ABP8PEG6</accession>
<evidence type="ECO:0000313" key="2">
    <source>
        <dbReference type="Proteomes" id="UP001500503"/>
    </source>
</evidence>
<name>A0ABP8PEG6_9ACTN</name>
<evidence type="ECO:0008006" key="3">
    <source>
        <dbReference type="Google" id="ProtNLM"/>
    </source>
</evidence>
<comment type="caution">
    <text evidence="1">The sequence shown here is derived from an EMBL/GenBank/DDBJ whole genome shotgun (WGS) entry which is preliminary data.</text>
</comment>
<reference evidence="2" key="1">
    <citation type="journal article" date="2019" name="Int. J. Syst. Evol. Microbiol.">
        <title>The Global Catalogue of Microorganisms (GCM) 10K type strain sequencing project: providing services to taxonomists for standard genome sequencing and annotation.</title>
        <authorList>
            <consortium name="The Broad Institute Genomics Platform"/>
            <consortium name="The Broad Institute Genome Sequencing Center for Infectious Disease"/>
            <person name="Wu L."/>
            <person name="Ma J."/>
        </authorList>
    </citation>
    <scope>NUCLEOTIDE SEQUENCE [LARGE SCALE GENOMIC DNA]</scope>
    <source>
        <strain evidence="2">JCM 17933</strain>
    </source>
</reference>
<dbReference type="Proteomes" id="UP001500503">
    <property type="component" value="Unassembled WGS sequence"/>
</dbReference>
<organism evidence="1 2">
    <name type="scientific">Actinoallomurus oryzae</name>
    <dbReference type="NCBI Taxonomy" id="502180"/>
    <lineage>
        <taxon>Bacteria</taxon>
        <taxon>Bacillati</taxon>
        <taxon>Actinomycetota</taxon>
        <taxon>Actinomycetes</taxon>
        <taxon>Streptosporangiales</taxon>
        <taxon>Thermomonosporaceae</taxon>
        <taxon>Actinoallomurus</taxon>
    </lineage>
</organism>
<keyword evidence="2" id="KW-1185">Reference proteome</keyword>
<dbReference type="RefSeq" id="WP_345457716.1">
    <property type="nucleotide sequence ID" value="NZ_BAABHF010000009.1"/>
</dbReference>
<dbReference type="EMBL" id="BAABHF010000009">
    <property type="protein sequence ID" value="GAA4484903.1"/>
    <property type="molecule type" value="Genomic_DNA"/>
</dbReference>
<sequence length="61" mass="6656">MDTGFEVLIAGAIPTGLLLAEELRLAGRARGGRIEPAPRAPARRSIWKCLGRSGRKQEEQQ</sequence>
<gene>
    <name evidence="1" type="ORF">GCM10023191_008680</name>
</gene>
<evidence type="ECO:0000313" key="1">
    <source>
        <dbReference type="EMBL" id="GAA4484903.1"/>
    </source>
</evidence>